<evidence type="ECO:0000313" key="2">
    <source>
        <dbReference type="Proteomes" id="UP001224087"/>
    </source>
</evidence>
<dbReference type="EMBL" id="MN873693">
    <property type="protein sequence ID" value="QIN54257.1"/>
    <property type="molecule type" value="Genomic_DNA"/>
</dbReference>
<proteinExistence type="predicted"/>
<dbReference type="Proteomes" id="UP001224087">
    <property type="component" value="Segment"/>
</dbReference>
<accession>A0A6G8MX92</accession>
<keyword evidence="2" id="KW-1185">Reference proteome</keyword>
<sequence>MSCGIILVLSDDPLSRITVAITKQEFSSIGYYYKYGSMTKIILNDPFGLPLYNCDNLSSLLSCPFVRRVALRPVRPELENAFRMALTKSAPLGMNNAKDMLYFLFGFPMSNDRSSLSSIDSILNRMGKNVAPFPINTLYGSGYEDCISPPCKEKGVLAHIQIFSYLASSLNQQSSPQVTTDGKKVPSQIQSYILDEEVFSPLHEVKSFSVCSNLDELKKVYQKQLPLLSQLLSSFASLLHEPGFLFLVAKGSRNQNISLLQESLQEALQLCTQCLSSLPSSPLHGELEFQKQKAQPLLSRENKEASHLVLEKKEEGRGNLSSFKSILLSALQGGEKLDLRDFVEVYNSLAEDQIDLNSILGKRSYKKVKGEYFLSPGKIGVVLRSGDRLSISLSRSDFSCFDYETLVEILDALDNLGPDLMYDEIRTRVAEELASYSSYSSRS</sequence>
<protein>
    <submittedName>
        <fullName evidence="1">Uncharacterized protein</fullName>
    </submittedName>
</protein>
<gene>
    <name evidence="1" type="primary">ck132</name>
</gene>
<name>A0A6G8MX92_9VIRU</name>
<reference evidence="1" key="1">
    <citation type="submission" date="2019-12" db="EMBL/GenBank/DDBJ databases">
        <title>The DNA Methylation Landscape of Giant Viruses.</title>
        <authorList>
            <person name="Jeudy S."/>
            <person name="Rigou S."/>
            <person name="Alempic J.-M."/>
            <person name="Claverie J.-M."/>
            <person name="Abergel C."/>
            <person name="Legendre M."/>
        </authorList>
    </citation>
    <scope>NUCLEOTIDE SEQUENCE</scope>
    <source>
        <strain evidence="1">P4</strain>
    </source>
</reference>
<evidence type="ECO:0000313" key="1">
    <source>
        <dbReference type="EMBL" id="QIN54257.1"/>
    </source>
</evidence>
<organism evidence="1 2">
    <name type="scientific">Cedratvirus kamchatka</name>
    <dbReference type="NCBI Taxonomy" id="2716914"/>
    <lineage>
        <taxon>Viruses</taxon>
        <taxon>Pithoviruses</taxon>
        <taxon>Orthocedratvirinae</taxon>
        <taxon>Alphacedratvirus</taxon>
        <taxon>Alphacedratvirus rossiense</taxon>
    </lineage>
</organism>